<feature type="compositionally biased region" description="Basic and acidic residues" evidence="15">
    <location>
        <begin position="1002"/>
        <end position="1016"/>
    </location>
</feature>
<dbReference type="AGR" id="RGD:1307039"/>
<dbReference type="InterPro" id="IPR013083">
    <property type="entry name" value="Znf_RING/FYVE/PHD"/>
</dbReference>
<dbReference type="EMBL" id="CH473948">
    <property type="protein sequence ID" value="EDM06423.1"/>
    <property type="molecule type" value="Genomic_DNA"/>
</dbReference>
<feature type="region of interest" description="Disordered" evidence="15">
    <location>
        <begin position="747"/>
        <end position="766"/>
    </location>
</feature>
<dbReference type="GO" id="GO:0016589">
    <property type="term" value="C:NURF complex"/>
    <property type="evidence" value="ECO:0007669"/>
    <property type="project" value="InterPro"/>
</dbReference>
<dbReference type="GO" id="GO:0008270">
    <property type="term" value="F:zinc ion binding"/>
    <property type="evidence" value="ECO:0007669"/>
    <property type="project" value="UniProtKB-KW"/>
</dbReference>
<keyword evidence="3" id="KW-0479">Metal-binding</keyword>
<evidence type="ECO:0000256" key="10">
    <source>
        <dbReference type="ARBA" id="ARBA00023117"/>
    </source>
</evidence>
<dbReference type="FunFam" id="3.30.40.10:FF:000048">
    <property type="entry name" value="nucleosome-remodeling factor subunit BPTF isoform X1"/>
    <property type="match status" value="1"/>
</dbReference>
<dbReference type="GO" id="GO:0045944">
    <property type="term" value="P:positive regulation of transcription by RNA polymerase II"/>
    <property type="evidence" value="ECO:0007669"/>
    <property type="project" value="UniProtKB-ARBA"/>
</dbReference>
<evidence type="ECO:0000256" key="8">
    <source>
        <dbReference type="ARBA" id="ARBA00023015"/>
    </source>
</evidence>
<evidence type="ECO:0000259" key="18">
    <source>
        <dbReference type="PROSITE" id="PS50827"/>
    </source>
</evidence>
<dbReference type="PROSITE" id="PS01359">
    <property type="entry name" value="ZF_PHD_1"/>
    <property type="match status" value="2"/>
</dbReference>
<evidence type="ECO:0000256" key="4">
    <source>
        <dbReference type="ARBA" id="ARBA00022737"/>
    </source>
</evidence>
<feature type="region of interest" description="Disordered" evidence="15">
    <location>
        <begin position="1739"/>
        <end position="1768"/>
    </location>
</feature>
<feature type="region of interest" description="Disordered" evidence="15">
    <location>
        <begin position="331"/>
        <end position="541"/>
    </location>
</feature>
<feature type="compositionally biased region" description="Polar residues" evidence="15">
    <location>
        <begin position="2247"/>
        <end position="2261"/>
    </location>
</feature>
<dbReference type="PRINTS" id="PR00503">
    <property type="entry name" value="BROMODOMAIN"/>
</dbReference>
<dbReference type="SUPFAM" id="SSF57903">
    <property type="entry name" value="FYVE/PHD zinc finger"/>
    <property type="match status" value="2"/>
</dbReference>
<dbReference type="RGD" id="1307039">
    <property type="gene designation" value="Bptf"/>
</dbReference>
<feature type="compositionally biased region" description="Polar residues" evidence="15">
    <location>
        <begin position="1395"/>
        <end position="1406"/>
    </location>
</feature>
<evidence type="ECO:0000256" key="7">
    <source>
        <dbReference type="ARBA" id="ARBA00022853"/>
    </source>
</evidence>
<dbReference type="PANTHER" id="PTHR45975:SF2">
    <property type="entry name" value="NUCLEOSOME-REMODELING FACTOR SUBUNIT BPTF"/>
    <property type="match status" value="1"/>
</dbReference>
<feature type="compositionally biased region" description="Polar residues" evidence="15">
    <location>
        <begin position="1201"/>
        <end position="1211"/>
    </location>
</feature>
<evidence type="ECO:0000256" key="15">
    <source>
        <dbReference type="SAM" id="MobiDB-lite"/>
    </source>
</evidence>
<evidence type="ECO:0000256" key="11">
    <source>
        <dbReference type="ARBA" id="ARBA00023163"/>
    </source>
</evidence>
<evidence type="ECO:0000256" key="6">
    <source>
        <dbReference type="ARBA" id="ARBA00022833"/>
    </source>
</evidence>
<feature type="compositionally biased region" description="Low complexity" evidence="15">
    <location>
        <begin position="1135"/>
        <end position="1147"/>
    </location>
</feature>
<dbReference type="CDD" id="cd15560">
    <property type="entry name" value="PHD2_3_BPTF"/>
    <property type="match status" value="1"/>
</dbReference>
<evidence type="ECO:0000256" key="13">
    <source>
        <dbReference type="PROSITE-ProRule" id="PRU00035"/>
    </source>
</evidence>
<feature type="domain" description="PHD-type" evidence="17">
    <location>
        <begin position="2541"/>
        <end position="2592"/>
    </location>
</feature>
<feature type="compositionally biased region" description="Basic and acidic residues" evidence="15">
    <location>
        <begin position="385"/>
        <end position="394"/>
    </location>
</feature>
<feature type="region of interest" description="Disordered" evidence="15">
    <location>
        <begin position="1806"/>
        <end position="1835"/>
    </location>
</feature>
<feature type="region of interest" description="Disordered" evidence="15">
    <location>
        <begin position="962"/>
        <end position="1226"/>
    </location>
</feature>
<feature type="region of interest" description="Disordered" evidence="15">
    <location>
        <begin position="1238"/>
        <end position="1314"/>
    </location>
</feature>
<feature type="compositionally biased region" description="Basic and acidic residues" evidence="15">
    <location>
        <begin position="428"/>
        <end position="440"/>
    </location>
</feature>
<dbReference type="FunFam" id="3.30.40.10:FF:000036">
    <property type="entry name" value="nucleosome-remodeling factor subunit BPTF isoform X1"/>
    <property type="match status" value="1"/>
</dbReference>
<feature type="compositionally biased region" description="Low complexity" evidence="15">
    <location>
        <begin position="1822"/>
        <end position="1835"/>
    </location>
</feature>
<evidence type="ECO:0000256" key="12">
    <source>
        <dbReference type="ARBA" id="ARBA00023242"/>
    </source>
</evidence>
<dbReference type="Proteomes" id="UP000234681">
    <property type="component" value="Chromosome 10"/>
</dbReference>
<evidence type="ECO:0000256" key="2">
    <source>
        <dbReference type="ARBA" id="ARBA00022553"/>
    </source>
</evidence>
<dbReference type="InterPro" id="IPR001965">
    <property type="entry name" value="Znf_PHD"/>
</dbReference>
<evidence type="ECO:0000313" key="21">
    <source>
        <dbReference type="RGD" id="1307039"/>
    </source>
</evidence>
<dbReference type="Pfam" id="PF02791">
    <property type="entry name" value="DDT"/>
    <property type="match status" value="1"/>
</dbReference>
<keyword evidence="6" id="KW-0862">Zinc</keyword>
<dbReference type="PANTHER" id="PTHR45975">
    <property type="entry name" value="NUCLEOSOME-REMODELING FACTOR SUBUNIT BPTF"/>
    <property type="match status" value="1"/>
</dbReference>
<evidence type="ECO:0000256" key="1">
    <source>
        <dbReference type="ARBA" id="ARBA00004123"/>
    </source>
</evidence>
<feature type="compositionally biased region" description="Polar residues" evidence="15">
    <location>
        <begin position="404"/>
        <end position="414"/>
    </location>
</feature>
<dbReference type="InterPro" id="IPR019787">
    <property type="entry name" value="Znf_PHD-finger"/>
</dbReference>
<dbReference type="InterPro" id="IPR018359">
    <property type="entry name" value="Bromodomain_CS"/>
</dbReference>
<dbReference type="InterPro" id="IPR019786">
    <property type="entry name" value="Zinc_finger_PHD-type_CS"/>
</dbReference>
<keyword evidence="5 14" id="KW-0863">Zinc-finger</keyword>
<feature type="compositionally biased region" description="Basic and acidic residues" evidence="15">
    <location>
        <begin position="825"/>
        <end position="844"/>
    </location>
</feature>
<evidence type="ECO:0000256" key="5">
    <source>
        <dbReference type="ARBA" id="ARBA00022771"/>
    </source>
</evidence>
<feature type="compositionally biased region" description="Low complexity" evidence="15">
    <location>
        <begin position="2321"/>
        <end position="2335"/>
    </location>
</feature>
<feature type="region of interest" description="Disordered" evidence="15">
    <location>
        <begin position="2163"/>
        <end position="2335"/>
    </location>
</feature>
<feature type="compositionally biased region" description="Polar residues" evidence="15">
    <location>
        <begin position="2075"/>
        <end position="2089"/>
    </location>
</feature>
<feature type="compositionally biased region" description="Basic and acidic residues" evidence="15">
    <location>
        <begin position="853"/>
        <end position="868"/>
    </location>
</feature>
<feature type="region of interest" description="Disordered" evidence="15">
    <location>
        <begin position="2384"/>
        <end position="2404"/>
    </location>
</feature>
<name>A6HK68_RAT</name>
<dbReference type="CDD" id="cd05509">
    <property type="entry name" value="Bromo_gcn5_like"/>
    <property type="match status" value="1"/>
</dbReference>
<feature type="compositionally biased region" description="Basic and acidic residues" evidence="15">
    <location>
        <begin position="1153"/>
        <end position="1174"/>
    </location>
</feature>
<feature type="domain" description="PHD-type" evidence="17">
    <location>
        <begin position="154"/>
        <end position="201"/>
    </location>
</feature>
<feature type="region of interest" description="Disordered" evidence="15">
    <location>
        <begin position="1690"/>
        <end position="1710"/>
    </location>
</feature>
<dbReference type="PROSITE" id="PS50014">
    <property type="entry name" value="BROMODOMAIN_2"/>
    <property type="match status" value="1"/>
</dbReference>
<dbReference type="Pfam" id="PF00628">
    <property type="entry name" value="PHD"/>
    <property type="match status" value="2"/>
</dbReference>
<evidence type="ECO:0000256" key="9">
    <source>
        <dbReference type="ARBA" id="ARBA00023054"/>
    </source>
</evidence>
<feature type="compositionally biased region" description="Basic and acidic residues" evidence="15">
    <location>
        <begin position="882"/>
        <end position="906"/>
    </location>
</feature>
<keyword evidence="2" id="KW-0597">Phosphoprotein</keyword>
<evidence type="ECO:0000313" key="19">
    <source>
        <dbReference type="EMBL" id="EDM06423.1"/>
    </source>
</evidence>
<feature type="compositionally biased region" description="Low complexity" evidence="15">
    <location>
        <begin position="2206"/>
        <end position="2224"/>
    </location>
</feature>
<dbReference type="PROSITE" id="PS00633">
    <property type="entry name" value="BROMODOMAIN_1"/>
    <property type="match status" value="1"/>
</dbReference>
<dbReference type="Gene3D" id="1.20.920.10">
    <property type="entry name" value="Bromodomain-like"/>
    <property type="match status" value="1"/>
</dbReference>
<dbReference type="InterPro" id="IPR036427">
    <property type="entry name" value="Bromodomain-like_sf"/>
</dbReference>
<feature type="compositionally biased region" description="Low complexity" evidence="15">
    <location>
        <begin position="2163"/>
        <end position="2183"/>
    </location>
</feature>
<protein>
    <submittedName>
        <fullName evidence="19">RCG32598</fullName>
    </submittedName>
</protein>
<reference evidence="19 20" key="1">
    <citation type="submission" date="2005-07" db="EMBL/GenBank/DDBJ databases">
        <authorList>
            <person name="Mural R.J."/>
            <person name="Li P.W."/>
            <person name="Adams M.D."/>
            <person name="Amanatides P.G."/>
            <person name="Baden-Tillson H."/>
            <person name="Barnstead M."/>
            <person name="Chin S.H."/>
            <person name="Dew I."/>
            <person name="Evans C.A."/>
            <person name="Ferriera S."/>
            <person name="Flanigan M."/>
            <person name="Fosler C."/>
            <person name="Glodek A."/>
            <person name="Gu Z."/>
            <person name="Holt R.A."/>
            <person name="Jennings D."/>
            <person name="Kraft C.L."/>
            <person name="Lu F."/>
            <person name="Nguyen T."/>
            <person name="Nusskern D.R."/>
            <person name="Pfannkoch C.M."/>
            <person name="Sitter C."/>
            <person name="Sutton G.G."/>
            <person name="Venter J.C."/>
            <person name="Wang Z."/>
            <person name="Woodage T."/>
            <person name="Zheng X.H."/>
            <person name="Zhong F."/>
        </authorList>
    </citation>
    <scope>NUCLEOTIDE SEQUENCE [LARGE SCALE GENOMIC DNA]</scope>
    <source>
        <strain>BN</strain>
        <strain evidence="20">Sprague-Dawley</strain>
    </source>
</reference>
<proteinExistence type="predicted"/>
<dbReference type="PROSITE" id="PS50016">
    <property type="entry name" value="ZF_PHD_2"/>
    <property type="match status" value="2"/>
</dbReference>
<dbReference type="SMART" id="SM00249">
    <property type="entry name" value="PHD"/>
    <property type="match status" value="2"/>
</dbReference>
<feature type="compositionally biased region" description="Basic and acidic residues" evidence="15">
    <location>
        <begin position="492"/>
        <end position="505"/>
    </location>
</feature>
<keyword evidence="4" id="KW-0677">Repeat</keyword>
<feature type="domain" description="DDT" evidence="18">
    <location>
        <begin position="4"/>
        <end position="64"/>
    </location>
</feature>
<feature type="region of interest" description="Disordered" evidence="15">
    <location>
        <begin position="2460"/>
        <end position="2533"/>
    </location>
</feature>
<dbReference type="Gene3D" id="3.30.40.10">
    <property type="entry name" value="Zinc/RING finger domain, C3HC4 (zinc finger)"/>
    <property type="match status" value="2"/>
</dbReference>
<dbReference type="InterPro" id="IPR038028">
    <property type="entry name" value="BPTF"/>
</dbReference>
<feature type="region of interest" description="Disordered" evidence="15">
    <location>
        <begin position="2053"/>
        <end position="2089"/>
    </location>
</feature>
<feature type="compositionally biased region" description="Basic and acidic residues" evidence="15">
    <location>
        <begin position="340"/>
        <end position="378"/>
    </location>
</feature>
<dbReference type="Pfam" id="PF15613">
    <property type="entry name" value="WSD"/>
    <property type="match status" value="1"/>
</dbReference>
<feature type="compositionally biased region" description="Basic and acidic residues" evidence="15">
    <location>
        <begin position="962"/>
        <end position="978"/>
    </location>
</feature>
<dbReference type="PROSITE" id="PS50827">
    <property type="entry name" value="DDT"/>
    <property type="match status" value="1"/>
</dbReference>
<feature type="region of interest" description="Disordered" evidence="15">
    <location>
        <begin position="1368"/>
        <end position="1471"/>
    </location>
</feature>
<gene>
    <name evidence="21" type="primary">Bptf</name>
    <name evidence="19" type="ORF">rCG_32598</name>
</gene>
<comment type="subcellular location">
    <subcellularLocation>
        <location evidence="1">Nucleus</location>
    </subcellularLocation>
</comment>
<feature type="compositionally biased region" description="Basic and acidic residues" evidence="15">
    <location>
        <begin position="747"/>
        <end position="763"/>
    </location>
</feature>
<feature type="compositionally biased region" description="Low complexity" evidence="15">
    <location>
        <begin position="457"/>
        <end position="491"/>
    </location>
</feature>
<keyword evidence="11" id="KW-0804">Transcription</keyword>
<evidence type="ECO:0000313" key="20">
    <source>
        <dbReference type="Proteomes" id="UP000234681"/>
    </source>
</evidence>
<dbReference type="InterPro" id="IPR018501">
    <property type="entry name" value="DDT_dom"/>
</dbReference>
<evidence type="ECO:0000259" key="17">
    <source>
        <dbReference type="PROSITE" id="PS50016"/>
    </source>
</evidence>
<keyword evidence="12" id="KW-0539">Nucleus</keyword>
<dbReference type="SUPFAM" id="SSF47370">
    <property type="entry name" value="Bromodomain"/>
    <property type="match status" value="1"/>
</dbReference>
<keyword evidence="10 13" id="KW-0103">Bromodomain</keyword>
<feature type="compositionally biased region" description="Polar residues" evidence="15">
    <location>
        <begin position="1095"/>
        <end position="1105"/>
    </location>
</feature>
<dbReference type="InterPro" id="IPR001487">
    <property type="entry name" value="Bromodomain"/>
</dbReference>
<keyword evidence="8" id="KW-0805">Transcription regulation</keyword>
<sequence>MVPNEHIMNVIAIYEVVRNFGNVLRLSPFCFEDFCAALVSQEQCTLMAEMHVALLKAVLREEDTSNTTFGPADLKDSVNSTLYFIDGMTWPEVLRVYCESDKEYHHVLPYQEAEDYPYGPVESKIKVLQFLVDQFLTTNIAREELMSEGVIQYDDHCRVCHKLGDLLCCETCSAVYHLECVKPPLEEVPEDEWQCEVCVAHKVPGVTDCVAEVQKNKPYVRHEPIGYDRSRRKYWFLNRRLIIEEDTENENEKKVWYYSTKVQLAELIDCLDKDYWEAELCRVLEDIREEMQQHMDVTEDLTNKARGSNKSFLAAANEEILDSLRIKRGEDIDCDQNPEDTEKDKNEGENDSSKGAEKSREESEDQSPDKDADGKVLEEEPGQGKPEEPTEVGDKGNSVPANLGDNTRNASSEETPCEGRSPEGWLSETHDSSTAEKKVASELPPDVPEDSHKTCDSSNTSATTASSQPNLENCSSSSSSSELTSSQSDSAKAADDPDIGERDSHTPVSVQEEIGDFRLDKSNGEVSESPGTGKGTSGSTRIITRLRNPESKLSQLKSQQVAAAAHEANKLFKEGKEVLVVNSQGEVSRLSTKKEVVMKGNINNYFKLGQEGKYRVYHNQYSTNSFALNKHQHREDHDKRRHLAHKFCLTPAGEFKWNGSVHGSKVLTISTLRLTITQLESNIPSSFLHPNWASHRANWIKAVQMCSKPREFALALAILECAVKPVVMLPIWRESLGHTRLHRMTSIEREEKEKVKKKEKKQEEEETMQQATWVKYTFPVRHQVWKQKGEEYRVTGYGGWSWISKTHVYRFLPKLPGNTNVNYRKPLEGVKNNMDENKDESDKRKSPRSPKKMKTECDSEKGEARDADSTAGATAGTMELSKLPEKEEHDVKELLDPDNDKPFKEEPMEIDDSVKTESHMNSEESAQVDVVNVSEGFHLRTSYKKKTKSSKLDGLLERRIRQFTLEEKQRLEKLKLESGVKGAGKPPTGAVKSSSEPPVSTKADEGHQGDLLRQEQRSTPSQAGTADLGLGASQSDPLVLGISPPSLSTGKPDPKGQVLDDVSIQSPGPACQGQNSVESDLDARISEATSKGLELSQTKTKVTDSLTDDSKPTSADEGSTLICKSKKPLPQDDCSTAVSSSSKSTLPAPVPKSPRDRDARAFPKAMDLDGRLGGDSEYNSTLENNSGTMYMRDSSEEDMVVQNSNDTTSKRFITPDQGMESTEPTKCQLVSKSTENCDNRLQGKVTEANGKKLGQHQKPEERAVNRCADQVSLRHSADRKNSEARESEKRGQKANKFQINGKDSKAKGYLKGPGMKDVSDGKVMSGAVEPKVNNINKVIPGNIKSLAGKESAVKPFVNGDIIMEEFSEQNTSETNSYSLSSSDAKGNHQDGLHTLPSTKDSASTQVIIPPAPCPDRNSLNQVEDMETEGPEVKKVTPSPITTGEDSNLGKDVMDENGLPSSKDENVNGESQRKTVITEVTTMTSTVATESKTVIKVAKGDKQTVVSSTENCARSTVTTTTTTVTKLSTPSPDSDVDTVSVKEQSKTVVTTTVTDSLSTAGSTLVTSMTVSREYSTRDRVKLMKFSRPKKTRSGTALPSYRKFVTKSSKKSIFVLPNDDLKKLARKGGIREVPCFNYNAKPALDIWPYPSPRPTFGITWRYRLQTVKSLAGVSLMLRLLWASLRWDDMAAKAPPGGGSTRTETSETEITTTEIIKRRDVGPYGIRSEYCIRKIICPIGVPEAPKETPTPQRKGLRSSALRPKRPETPKQTGPVVIESWVAEEELELWEIRAFAERVEKEKAQAVEQQTKKRLEQQKPAVIAASTTSPTNSTSSTVSPAQKVMVAPLSGSVTPGTKMVLATKVGSPATVTFQQNKNFHQTFATWVKQGQSNSATSTAATSATTIASTGQTLHITGSPVTMAGKVITKLPLPANSKIVAVNVPATQGGVVQVQQKVLGIIPSTAGPSQQTFTSFQPRTATVTIRPNTSASAGTTTTSQVITGPQIRPGMTVIRAPLQQPALGKAVIRTPVTMQPGAPQQVVTQIIRGQPVSTAISASSTASSAPVQKGLTPGAAAGTLQPSAPHSPRPQQGQVKLTMAQLTQLTQGHGGNQGLTVVIQGQGQTTGQLQLIPQGMTVLPGPGQQLMQAAMPNGTVQRFLFTPLSTPVTAVSSSSSSSSTNATATGSGEQKQSKLSPQTQVQPATTLAPTQSSSVSPAEAQPQPAQPAAQPQPQPQPPAQPEVQTQPAASSHVPSETQPSQAQSSKPLVATQCQPQSSVQGQSPVRVQSPPLTRIRPSTPSQVTPGQQPQVQTTASQPIPIPPPTSLQAPSQGQPQSQPQVVMKHNAVIEHLKQKKTMTPAEREENQRMIVCNQVMKYILDKIDKEEKQAAKKRKREESVEQKRSKQNASKLSALLFKHKEQLKAEILKKRALLDKELQMQVQEELKRDLKMKREREMAQVVQANAAAGPTPSVPAPVPAPAPAPAAPPAPPSPPPSTHSLPPAGHPTAPLPVTSQKRKREEEKDSKSKKKKMISTTSKEAKKDTRLYCICKTPYDESKFYIGCDRCQNWFHGRCVGILQSEAELIDEYVCPQCQSTEDAMTVLTPLTEKDYEGLKRVLRSLQAHKMAWPFLEPVDPNDAPDYYGVIKEPMDLATMEERIQKRYYEKLTEFVADMTKIFDNCRYYNPSDSPFYQCAEVLESFFVQKLKGFKASRL</sequence>
<feature type="region of interest" description="Disordered" evidence="15">
    <location>
        <begin position="820"/>
        <end position="906"/>
    </location>
</feature>
<organism evidence="19 20">
    <name type="scientific">Rattus norvegicus</name>
    <name type="common">Rat</name>
    <dbReference type="NCBI Taxonomy" id="10116"/>
    <lineage>
        <taxon>Eukaryota</taxon>
        <taxon>Metazoa</taxon>
        <taxon>Chordata</taxon>
        <taxon>Craniata</taxon>
        <taxon>Vertebrata</taxon>
        <taxon>Euteleostomi</taxon>
        <taxon>Mammalia</taxon>
        <taxon>Eutheria</taxon>
        <taxon>Euarchontoglires</taxon>
        <taxon>Glires</taxon>
        <taxon>Rodentia</taxon>
        <taxon>Myomorpha</taxon>
        <taxon>Muroidea</taxon>
        <taxon>Muridae</taxon>
        <taxon>Murinae</taxon>
        <taxon>Rattus</taxon>
    </lineage>
</organism>
<dbReference type="InterPro" id="IPR011011">
    <property type="entry name" value="Znf_FYVE_PHD"/>
</dbReference>
<dbReference type="SMART" id="SM00297">
    <property type="entry name" value="BROMO"/>
    <property type="match status" value="1"/>
</dbReference>
<feature type="compositionally biased region" description="Low complexity" evidence="15">
    <location>
        <begin position="2267"/>
        <end position="2309"/>
    </location>
</feature>
<dbReference type="GO" id="GO:0006338">
    <property type="term" value="P:chromatin remodeling"/>
    <property type="evidence" value="ECO:0007669"/>
    <property type="project" value="UniProtKB-ARBA"/>
</dbReference>
<feature type="compositionally biased region" description="Polar residues" evidence="15">
    <location>
        <begin position="1177"/>
        <end position="1188"/>
    </location>
</feature>
<dbReference type="FunFam" id="1.20.920.10:FF:000018">
    <property type="entry name" value="nucleosome-remodeling factor subunit BPTF isoform X1"/>
    <property type="match status" value="1"/>
</dbReference>
<evidence type="ECO:0000256" key="3">
    <source>
        <dbReference type="ARBA" id="ARBA00022723"/>
    </source>
</evidence>
<keyword evidence="9" id="KW-0175">Coiled coil</keyword>
<feature type="compositionally biased region" description="Basic and acidic residues" evidence="15">
    <location>
        <begin position="1275"/>
        <end position="1291"/>
    </location>
</feature>
<evidence type="ECO:0000256" key="14">
    <source>
        <dbReference type="PROSITE-ProRule" id="PRU00146"/>
    </source>
</evidence>
<evidence type="ECO:0000259" key="16">
    <source>
        <dbReference type="PROSITE" id="PS50014"/>
    </source>
</evidence>
<dbReference type="GO" id="GO:0045892">
    <property type="term" value="P:negative regulation of DNA-templated transcription"/>
    <property type="evidence" value="ECO:0007669"/>
    <property type="project" value="UniProtKB-ARBA"/>
</dbReference>
<feature type="compositionally biased region" description="Low complexity" evidence="15">
    <location>
        <begin position="527"/>
        <end position="541"/>
    </location>
</feature>
<keyword evidence="7" id="KW-0156">Chromatin regulator</keyword>
<feature type="domain" description="Bromo" evidence="16">
    <location>
        <begin position="2618"/>
        <end position="2688"/>
    </location>
</feature>
<dbReference type="InterPro" id="IPR028941">
    <property type="entry name" value="WHIM2_dom"/>
</dbReference>
<feature type="compositionally biased region" description="Pro residues" evidence="15">
    <location>
        <begin position="2467"/>
        <end position="2492"/>
    </location>
</feature>
<dbReference type="SMART" id="SM00571">
    <property type="entry name" value="DDT"/>
    <property type="match status" value="1"/>
</dbReference>
<dbReference type="Pfam" id="PF00439">
    <property type="entry name" value="Bromodomain"/>
    <property type="match status" value="1"/>
</dbReference>
<accession>A6HK68</accession>
<dbReference type="CDD" id="cd15559">
    <property type="entry name" value="PHD1_BPTF"/>
    <property type="match status" value="1"/>
</dbReference>
<feature type="compositionally biased region" description="Polar residues" evidence="15">
    <location>
        <begin position="2184"/>
        <end position="2205"/>
    </location>
</feature>
<feature type="compositionally biased region" description="Basic and acidic residues" evidence="15">
    <location>
        <begin position="2384"/>
        <end position="2399"/>
    </location>
</feature>
<feature type="compositionally biased region" description="Pro residues" evidence="15">
    <location>
        <begin position="2225"/>
        <end position="2235"/>
    </location>
</feature>
<feature type="compositionally biased region" description="Low complexity" evidence="15">
    <location>
        <begin position="1370"/>
        <end position="1382"/>
    </location>
</feature>